<dbReference type="EMBL" id="AAMKVT010000002">
    <property type="protein sequence ID" value="EDI3823717.1"/>
    <property type="molecule type" value="Genomic_DNA"/>
</dbReference>
<proteinExistence type="predicted"/>
<comment type="caution">
    <text evidence="1">The sequence shown here is derived from an EMBL/GenBank/DDBJ whole genome shotgun (WGS) entry which is preliminary data.</text>
</comment>
<name>A0A5H7QNH3_SALET</name>
<dbReference type="AlphaFoldDB" id="A0A5H7QNH3"/>
<accession>A0A5H7QNH3</accession>
<evidence type="ECO:0000313" key="1">
    <source>
        <dbReference type="EMBL" id="EDI3823717.1"/>
    </source>
</evidence>
<protein>
    <recommendedName>
        <fullName evidence="2">Lipoprotein</fullName>
    </recommendedName>
</protein>
<gene>
    <name evidence="1" type="ORF">CEE03_04025</name>
</gene>
<dbReference type="RefSeq" id="WP_139760054.1">
    <property type="nucleotide sequence ID" value="NZ_CALPAC010000004.1"/>
</dbReference>
<evidence type="ECO:0008006" key="2">
    <source>
        <dbReference type="Google" id="ProtNLM"/>
    </source>
</evidence>
<reference evidence="1" key="1">
    <citation type="submission" date="2018-07" db="EMBL/GenBank/DDBJ databases">
        <authorList>
            <consortium name="NARMS: The National Antimicrobial Resistance Monitoring System"/>
        </authorList>
    </citation>
    <scope>NUCLEOTIDE SEQUENCE</scope>
    <source>
        <strain evidence="1">FSIS1701469</strain>
    </source>
</reference>
<organism evidence="1">
    <name type="scientific">Salmonella enterica subsp. enterica serovar Rissen</name>
    <dbReference type="NCBI Taxonomy" id="399587"/>
    <lineage>
        <taxon>Bacteria</taxon>
        <taxon>Pseudomonadati</taxon>
        <taxon>Pseudomonadota</taxon>
        <taxon>Gammaproteobacteria</taxon>
        <taxon>Enterobacterales</taxon>
        <taxon>Enterobacteriaceae</taxon>
        <taxon>Salmonella</taxon>
    </lineage>
</organism>
<sequence length="181" mass="21373">MINKVLFQSMLIVIFTTISCSSSARLSHSEKMNVFNDKALVAEAKYSFIDVRDNNLFVDGKYNKSYVDKMYDTYSIVYQENSINYYLMLKSGGLLKKHILKTKEYLNGKDCEKAKYVKNCIFMEKRIDEMYNLSVMIDNGMDADLIRKNLYNDVYKDSYKVMLMNKYIEAHNFLEESQYRD</sequence>
<dbReference type="PROSITE" id="PS51257">
    <property type="entry name" value="PROKAR_LIPOPROTEIN"/>
    <property type="match status" value="1"/>
</dbReference>